<organism evidence="2 3">
    <name type="scientific">Streptomyces flavochromogenes</name>
    <dbReference type="NCBI Taxonomy" id="68199"/>
    <lineage>
        <taxon>Bacteria</taxon>
        <taxon>Bacillati</taxon>
        <taxon>Actinomycetota</taxon>
        <taxon>Actinomycetes</taxon>
        <taxon>Kitasatosporales</taxon>
        <taxon>Streptomycetaceae</taxon>
        <taxon>Streptomyces</taxon>
    </lineage>
</organism>
<dbReference type="Proteomes" id="UP001602370">
    <property type="component" value="Unassembled WGS sequence"/>
</dbReference>
<comment type="caution">
    <text evidence="2">The sequence shown here is derived from an EMBL/GenBank/DDBJ whole genome shotgun (WGS) entry which is preliminary data.</text>
</comment>
<reference evidence="2 3" key="1">
    <citation type="submission" date="2024-10" db="EMBL/GenBank/DDBJ databases">
        <title>The Natural Products Discovery Center: Release of the First 8490 Sequenced Strains for Exploring Actinobacteria Biosynthetic Diversity.</title>
        <authorList>
            <person name="Kalkreuter E."/>
            <person name="Kautsar S.A."/>
            <person name="Yang D."/>
            <person name="Bader C.D."/>
            <person name="Teijaro C.N."/>
            <person name="Fluegel L."/>
            <person name="Davis C.M."/>
            <person name="Simpson J.R."/>
            <person name="Lauterbach L."/>
            <person name="Steele A.D."/>
            <person name="Gui C."/>
            <person name="Meng S."/>
            <person name="Li G."/>
            <person name="Viehrig K."/>
            <person name="Ye F."/>
            <person name="Su P."/>
            <person name="Kiefer A.F."/>
            <person name="Nichols A."/>
            <person name="Cepeda A.J."/>
            <person name="Yan W."/>
            <person name="Fan B."/>
            <person name="Jiang Y."/>
            <person name="Adhikari A."/>
            <person name="Zheng C.-J."/>
            <person name="Schuster L."/>
            <person name="Cowan T.M."/>
            <person name="Smanski M.J."/>
            <person name="Chevrette M.G."/>
            <person name="De Carvalho L.P.S."/>
            <person name="Shen B."/>
        </authorList>
    </citation>
    <scope>NUCLEOTIDE SEQUENCE [LARGE SCALE GENOMIC DNA]</scope>
    <source>
        <strain evidence="2 3">NPDC012605</strain>
    </source>
</reference>
<keyword evidence="3" id="KW-1185">Reference proteome</keyword>
<proteinExistence type="predicted"/>
<gene>
    <name evidence="2" type="ORF">ACFY8C_33765</name>
</gene>
<feature type="region of interest" description="Disordered" evidence="1">
    <location>
        <begin position="186"/>
        <end position="217"/>
    </location>
</feature>
<evidence type="ECO:0000256" key="1">
    <source>
        <dbReference type="SAM" id="MobiDB-lite"/>
    </source>
</evidence>
<evidence type="ECO:0000313" key="2">
    <source>
        <dbReference type="EMBL" id="MFF5923251.1"/>
    </source>
</evidence>
<evidence type="ECO:0000313" key="3">
    <source>
        <dbReference type="Proteomes" id="UP001602370"/>
    </source>
</evidence>
<accession>A0ABW6Y0H8</accession>
<dbReference type="RefSeq" id="WP_030324584.1">
    <property type="nucleotide sequence ID" value="NZ_JBIBDZ010000013.1"/>
</dbReference>
<sequence>MSDSAWARFRRHRWLPQATLVLLLVSLTGGFLLVRAEQRDRHNADALARACGGALPRKDAAELLADDAWWTLRTGPGPRGLVSCTLGGDGEGDPWVTVTAEPVLDPPLKGVRVEDVVSRTPYEDVPDWAEEHKRADRLVTVSCPNGLPGYARPVTSFRVHASTDSRATEWLGSLVAAVAEDVRTDGRCGGAPVRDTDVRPVSPSPQDAAPETPPSECGWFRPALLGPALKGAEQSSYGSTHAWARACSTTLVKPGAGGGVVVSSASWWGEVLPEVRTEYGRELSLAGRGGQPAAGAKTYELAVWAEARCAGGRTLHRLGLEGADRDLLLARADSLLARYLDASGDCGDTKLLGKVWG</sequence>
<dbReference type="EMBL" id="JBIBDZ010000013">
    <property type="protein sequence ID" value="MFF5923251.1"/>
    <property type="molecule type" value="Genomic_DNA"/>
</dbReference>
<name>A0ABW6Y0H8_9ACTN</name>
<protein>
    <submittedName>
        <fullName evidence="2">Uncharacterized protein</fullName>
    </submittedName>
</protein>